<feature type="compositionally biased region" description="Pro residues" evidence="6">
    <location>
        <begin position="27"/>
        <end position="37"/>
    </location>
</feature>
<name>A0ABY7ED00_MYAAR</name>
<organism evidence="7 8">
    <name type="scientific">Mya arenaria</name>
    <name type="common">Soft-shell clam</name>
    <dbReference type="NCBI Taxonomy" id="6604"/>
    <lineage>
        <taxon>Eukaryota</taxon>
        <taxon>Metazoa</taxon>
        <taxon>Spiralia</taxon>
        <taxon>Lophotrochozoa</taxon>
        <taxon>Mollusca</taxon>
        <taxon>Bivalvia</taxon>
        <taxon>Autobranchia</taxon>
        <taxon>Heteroconchia</taxon>
        <taxon>Euheterodonta</taxon>
        <taxon>Imparidentia</taxon>
        <taxon>Neoheterodontei</taxon>
        <taxon>Myida</taxon>
        <taxon>Myoidea</taxon>
        <taxon>Myidae</taxon>
        <taxon>Mya</taxon>
    </lineage>
</organism>
<dbReference type="Pfam" id="PF01027">
    <property type="entry name" value="Bax1-I"/>
    <property type="match status" value="1"/>
</dbReference>
<feature type="transmembrane region" description="Helical" evidence="5">
    <location>
        <begin position="166"/>
        <end position="185"/>
    </location>
</feature>
<evidence type="ECO:0000256" key="5">
    <source>
        <dbReference type="RuleBase" id="RU004379"/>
    </source>
</evidence>
<comment type="subcellular location">
    <subcellularLocation>
        <location evidence="1">Membrane</location>
        <topology evidence="1">Multi-pass membrane protein</topology>
    </subcellularLocation>
</comment>
<evidence type="ECO:0000256" key="6">
    <source>
        <dbReference type="SAM" id="MobiDB-lite"/>
    </source>
</evidence>
<feature type="compositionally biased region" description="Polar residues" evidence="6">
    <location>
        <begin position="1"/>
        <end position="18"/>
    </location>
</feature>
<dbReference type="PANTHER" id="PTHR23291:SF127">
    <property type="entry name" value="PROTEIN LIFEGUARD 1-LIKE"/>
    <property type="match status" value="1"/>
</dbReference>
<evidence type="ECO:0000256" key="1">
    <source>
        <dbReference type="ARBA" id="ARBA00004141"/>
    </source>
</evidence>
<sequence length="229" mass="24897">MYTTADRQQVGLRTQVPTESGAYPDDPAYPPPPPPMPSGYAPPQHATFGVVDTQPRPRKDNDSSKSSNSTIFGGSFDDDAVRRGFIKRTIAFTYLVATLSSFFDTNSVIVAAGITAMLCLAITLFAIQTKIDFTLCTSLFFCILIVLIYFAFVSIILSFVVPDGRFIDGVYGTLAAMLISLVLVYDTQRIIGGKSEELNPEEYVYGALQLYIDVVVLFLIILAGCGKSG</sequence>
<reference evidence="7" key="1">
    <citation type="submission" date="2022-11" db="EMBL/GenBank/DDBJ databases">
        <title>Centuries of genome instability and evolution in soft-shell clam transmissible cancer (bioRxiv).</title>
        <authorList>
            <person name="Hart S.F.M."/>
            <person name="Yonemitsu M.A."/>
            <person name="Giersch R.M."/>
            <person name="Beal B.F."/>
            <person name="Arriagada G."/>
            <person name="Davis B.W."/>
            <person name="Ostrander E.A."/>
            <person name="Goff S.P."/>
            <person name="Metzger M.J."/>
        </authorList>
    </citation>
    <scope>NUCLEOTIDE SEQUENCE</scope>
    <source>
        <strain evidence="7">MELC-2E11</strain>
        <tissue evidence="7">Siphon/mantle</tissue>
    </source>
</reference>
<dbReference type="EMBL" id="CP111016">
    <property type="protein sequence ID" value="WAR06586.1"/>
    <property type="molecule type" value="Genomic_DNA"/>
</dbReference>
<accession>A0ABY7ED00</accession>
<feature type="transmembrane region" description="Helical" evidence="5">
    <location>
        <begin position="139"/>
        <end position="160"/>
    </location>
</feature>
<feature type="transmembrane region" description="Helical" evidence="5">
    <location>
        <begin position="205"/>
        <end position="224"/>
    </location>
</feature>
<feature type="transmembrane region" description="Helical" evidence="5">
    <location>
        <begin position="85"/>
        <end position="103"/>
    </location>
</feature>
<keyword evidence="2 5" id="KW-0812">Transmembrane</keyword>
<dbReference type="PANTHER" id="PTHR23291">
    <property type="entry name" value="BAX INHIBITOR-RELATED"/>
    <property type="match status" value="1"/>
</dbReference>
<keyword evidence="3 5" id="KW-1133">Transmembrane helix</keyword>
<dbReference type="Proteomes" id="UP001164746">
    <property type="component" value="Chromosome 5"/>
</dbReference>
<protein>
    <submittedName>
        <fullName evidence="7">LFG2-like protein</fullName>
    </submittedName>
</protein>
<keyword evidence="8" id="KW-1185">Reference proteome</keyword>
<evidence type="ECO:0000313" key="8">
    <source>
        <dbReference type="Proteomes" id="UP001164746"/>
    </source>
</evidence>
<gene>
    <name evidence="7" type="ORF">MAR_021955</name>
</gene>
<proteinExistence type="inferred from homology"/>
<comment type="similarity">
    <text evidence="5">Belongs to the BI1 family.</text>
</comment>
<evidence type="ECO:0000256" key="4">
    <source>
        <dbReference type="ARBA" id="ARBA00023136"/>
    </source>
</evidence>
<feature type="transmembrane region" description="Helical" evidence="5">
    <location>
        <begin position="109"/>
        <end position="127"/>
    </location>
</feature>
<dbReference type="InterPro" id="IPR006214">
    <property type="entry name" value="Bax_inhibitor_1-related"/>
</dbReference>
<evidence type="ECO:0000256" key="2">
    <source>
        <dbReference type="ARBA" id="ARBA00022692"/>
    </source>
</evidence>
<evidence type="ECO:0000313" key="7">
    <source>
        <dbReference type="EMBL" id="WAR06586.1"/>
    </source>
</evidence>
<evidence type="ECO:0000256" key="3">
    <source>
        <dbReference type="ARBA" id="ARBA00022989"/>
    </source>
</evidence>
<feature type="region of interest" description="Disordered" evidence="6">
    <location>
        <begin position="1"/>
        <end position="70"/>
    </location>
</feature>
<keyword evidence="4 5" id="KW-0472">Membrane</keyword>